<dbReference type="Pfam" id="PF14344">
    <property type="entry name" value="DUF4397"/>
    <property type="match status" value="2"/>
</dbReference>
<accession>A0A7W9SVF5</accession>
<dbReference type="AlphaFoldDB" id="A0A7W9SVF5"/>
<feature type="domain" description="DUF4397" evidence="1">
    <location>
        <begin position="30"/>
        <end position="143"/>
    </location>
</feature>
<feature type="domain" description="DUF4397" evidence="1">
    <location>
        <begin position="157"/>
        <end position="226"/>
    </location>
</feature>
<dbReference type="PROSITE" id="PS51257">
    <property type="entry name" value="PROKAR_LIPOPROTEIN"/>
    <property type="match status" value="1"/>
</dbReference>
<reference evidence="2 3" key="1">
    <citation type="submission" date="2020-08" db="EMBL/GenBank/DDBJ databases">
        <title>Genomic Encyclopedia of Type Strains, Phase IV (KMG-IV): sequencing the most valuable type-strain genomes for metagenomic binning, comparative biology and taxonomic classification.</title>
        <authorList>
            <person name="Goeker M."/>
        </authorList>
    </citation>
    <scope>NUCLEOTIDE SEQUENCE [LARGE SCALE GENOMIC DNA]</scope>
    <source>
        <strain evidence="2 3">DSM 23562</strain>
    </source>
</reference>
<sequence>MRSLTTKLGLLVLGLALTGCGSSSNVPVGRLRVVHTSPNAPLVDVLVDNNRELASVPYKASSPYLALLSGTRNIKVNAAGTTSSVINANVPIETGKDTTVLAVGRLAGIEPLVLSDNNTAPAAGNVKLRLVHSAPGAGNVDIYVTVPDAVLSVVPPTLTNIPFKGVSPYLSVPAGNYRVRITPAGTKTVAIDSGTLSLAAGQIRTAVAVGDPSVDQALTAIVLADN</sequence>
<proteinExistence type="predicted"/>
<evidence type="ECO:0000259" key="1">
    <source>
        <dbReference type="Pfam" id="PF14344"/>
    </source>
</evidence>
<dbReference type="Proteomes" id="UP000520814">
    <property type="component" value="Unassembled WGS sequence"/>
</dbReference>
<dbReference type="RefSeq" id="WP_184202701.1">
    <property type="nucleotide sequence ID" value="NZ_JACHGW010000005.1"/>
</dbReference>
<name>A0A7W9SVF5_ARMRO</name>
<keyword evidence="3" id="KW-1185">Reference proteome</keyword>
<evidence type="ECO:0000313" key="3">
    <source>
        <dbReference type="Proteomes" id="UP000520814"/>
    </source>
</evidence>
<gene>
    <name evidence="2" type="ORF">HNQ39_004746</name>
</gene>
<dbReference type="InterPro" id="IPR025510">
    <property type="entry name" value="DUF4397"/>
</dbReference>
<protein>
    <recommendedName>
        <fullName evidence="1">DUF4397 domain-containing protein</fullName>
    </recommendedName>
</protein>
<evidence type="ECO:0000313" key="2">
    <source>
        <dbReference type="EMBL" id="MBB6052914.1"/>
    </source>
</evidence>
<organism evidence="2 3">
    <name type="scientific">Armatimonas rosea</name>
    <dbReference type="NCBI Taxonomy" id="685828"/>
    <lineage>
        <taxon>Bacteria</taxon>
        <taxon>Bacillati</taxon>
        <taxon>Armatimonadota</taxon>
        <taxon>Armatimonadia</taxon>
        <taxon>Armatimonadales</taxon>
        <taxon>Armatimonadaceae</taxon>
        <taxon>Armatimonas</taxon>
    </lineage>
</organism>
<dbReference type="EMBL" id="JACHGW010000005">
    <property type="protein sequence ID" value="MBB6052914.1"/>
    <property type="molecule type" value="Genomic_DNA"/>
</dbReference>
<comment type="caution">
    <text evidence="2">The sequence shown here is derived from an EMBL/GenBank/DDBJ whole genome shotgun (WGS) entry which is preliminary data.</text>
</comment>